<dbReference type="OrthoDB" id="2086986at2"/>
<organism evidence="1 2">
    <name type="scientific">Roseburia faecis</name>
    <dbReference type="NCBI Taxonomy" id="301302"/>
    <lineage>
        <taxon>Bacteria</taxon>
        <taxon>Bacillati</taxon>
        <taxon>Bacillota</taxon>
        <taxon>Clostridia</taxon>
        <taxon>Lachnospirales</taxon>
        <taxon>Lachnospiraceae</taxon>
        <taxon>Roseburia</taxon>
    </lineage>
</organism>
<dbReference type="Proteomes" id="UP000049979">
    <property type="component" value="Unassembled WGS sequence"/>
</dbReference>
<evidence type="ECO:0000313" key="1">
    <source>
        <dbReference type="EMBL" id="CRL38834.1"/>
    </source>
</evidence>
<evidence type="ECO:0000313" key="2">
    <source>
        <dbReference type="Proteomes" id="UP000049979"/>
    </source>
</evidence>
<dbReference type="AlphaFoldDB" id="A0A0M6WPR9"/>
<keyword evidence="2" id="KW-1185">Reference proteome</keyword>
<proteinExistence type="predicted"/>
<sequence>MDNLFQFLDKILPLISTLLGAYITYFVTVSSKKSELKVNAQTKARDEYWIPCSIAISNLQKKIVELTKKENCYVTFQGENSCEQELQELLKYLQADKRIYFYERTRNILTLLNESIEIYETAVNDDVRSILNIFRKQYYAMIKEFSVYKNNNCTDCEIAIRTTFPQEIKEGILTQKGIIWFGQVYDVDFVRGDYSNTFSTDMTYGSEDFYYEVWLQIKEYGRQREEFGLSPEQELGLDVLDYEFENFRKFTSPLVEFIKGINYQNKYTAIFETLSLLQDEIFKNIDDVTIL</sequence>
<name>A0A0M6WPR9_9FIRM</name>
<protein>
    <submittedName>
        <fullName evidence="1">Uncharacterized protein</fullName>
    </submittedName>
</protein>
<dbReference type="EMBL" id="CVRR01000019">
    <property type="protein sequence ID" value="CRL38834.1"/>
    <property type="molecule type" value="Genomic_DNA"/>
</dbReference>
<accession>A0A0M6WPR9</accession>
<reference evidence="2" key="1">
    <citation type="submission" date="2015-05" db="EMBL/GenBank/DDBJ databases">
        <authorList>
            <consortium name="Pathogen Informatics"/>
        </authorList>
    </citation>
    <scope>NUCLEOTIDE SEQUENCE [LARGE SCALE GENOMIC DNA]</scope>
    <source>
        <strain evidence="2">M72</strain>
    </source>
</reference>
<gene>
    <name evidence="1" type="ORF">M72_07881</name>
</gene>
<dbReference type="RefSeq" id="WP_055067932.1">
    <property type="nucleotide sequence ID" value="NZ_CP173697.1"/>
</dbReference>